<keyword evidence="1" id="KW-0812">Transmembrane</keyword>
<keyword evidence="3" id="KW-1185">Reference proteome</keyword>
<organism evidence="2 3">
    <name type="scientific">Sphenostylis stenocarpa</name>
    <dbReference type="NCBI Taxonomy" id="92480"/>
    <lineage>
        <taxon>Eukaryota</taxon>
        <taxon>Viridiplantae</taxon>
        <taxon>Streptophyta</taxon>
        <taxon>Embryophyta</taxon>
        <taxon>Tracheophyta</taxon>
        <taxon>Spermatophyta</taxon>
        <taxon>Magnoliopsida</taxon>
        <taxon>eudicotyledons</taxon>
        <taxon>Gunneridae</taxon>
        <taxon>Pentapetalae</taxon>
        <taxon>rosids</taxon>
        <taxon>fabids</taxon>
        <taxon>Fabales</taxon>
        <taxon>Fabaceae</taxon>
        <taxon>Papilionoideae</taxon>
        <taxon>50 kb inversion clade</taxon>
        <taxon>NPAAA clade</taxon>
        <taxon>indigoferoid/millettioid clade</taxon>
        <taxon>Phaseoleae</taxon>
        <taxon>Sphenostylis</taxon>
    </lineage>
</organism>
<reference evidence="2" key="1">
    <citation type="submission" date="2023-10" db="EMBL/GenBank/DDBJ databases">
        <authorList>
            <person name="Domelevo Entfellner J.-B."/>
        </authorList>
    </citation>
    <scope>NUCLEOTIDE SEQUENCE</scope>
</reference>
<evidence type="ECO:0000313" key="3">
    <source>
        <dbReference type="Proteomes" id="UP001189624"/>
    </source>
</evidence>
<feature type="transmembrane region" description="Helical" evidence="1">
    <location>
        <begin position="18"/>
        <end position="36"/>
    </location>
</feature>
<proteinExistence type="predicted"/>
<protein>
    <submittedName>
        <fullName evidence="2">Uncharacterized protein</fullName>
    </submittedName>
</protein>
<keyword evidence="1" id="KW-1133">Transmembrane helix</keyword>
<evidence type="ECO:0000256" key="1">
    <source>
        <dbReference type="SAM" id="Phobius"/>
    </source>
</evidence>
<accession>A0AA86SSA4</accession>
<gene>
    <name evidence="2" type="ORF">AYBTSS11_LOCUS23683</name>
</gene>
<dbReference type="Gramene" id="rna-AYBTSS11_LOCUS23683">
    <property type="protein sequence ID" value="CAJ1971682.1"/>
    <property type="gene ID" value="gene-AYBTSS11_LOCUS23683"/>
</dbReference>
<dbReference type="AlphaFoldDB" id="A0AA86SSA4"/>
<keyword evidence="1" id="KW-0472">Membrane</keyword>
<sequence>MSLAPGCNRVALGRQTSWASALYLLATLYFVTLNNYRVSTKAAYQRLHSVAHPTGALAEDHHWLVYKLKIKWSIYTRLILGDGIGVPENKS</sequence>
<name>A0AA86SSA4_9FABA</name>
<dbReference type="EMBL" id="OY731405">
    <property type="protein sequence ID" value="CAJ1971682.1"/>
    <property type="molecule type" value="Genomic_DNA"/>
</dbReference>
<evidence type="ECO:0000313" key="2">
    <source>
        <dbReference type="EMBL" id="CAJ1971682.1"/>
    </source>
</evidence>
<dbReference type="Proteomes" id="UP001189624">
    <property type="component" value="Chromosome 8"/>
</dbReference>